<feature type="region of interest" description="Disordered" evidence="1">
    <location>
        <begin position="35"/>
        <end position="54"/>
    </location>
</feature>
<dbReference type="InterPro" id="IPR023393">
    <property type="entry name" value="START-like_dom_sf"/>
</dbReference>
<dbReference type="SUPFAM" id="SSF55961">
    <property type="entry name" value="Bet v1-like"/>
    <property type="match status" value="1"/>
</dbReference>
<dbReference type="RefSeq" id="WP_003780649.1">
    <property type="nucleotide sequence ID" value="NZ_CAURHQ010000032.1"/>
</dbReference>
<sequence length="141" mass="15376">MWSTECERTADLPVEVLWETWIKVLSGEIELPQGDRYEPREPVGPGASITMTPAGQDSVEITVTRWEPPHVQADRVSYGGVELTFTHSFMPTQTQGKSVVVTRLDVDGPGADDAGPAIGPRIAEDFPQAIDSLIEAARVDM</sequence>
<evidence type="ECO:0000313" key="2">
    <source>
        <dbReference type="EMBL" id="OMG38765.1"/>
    </source>
</evidence>
<dbReference type="Proteomes" id="UP000187035">
    <property type="component" value="Unassembled WGS sequence"/>
</dbReference>
<comment type="caution">
    <text evidence="2">The sequence shown here is derived from an EMBL/GenBank/DDBJ whole genome shotgun (WGS) entry which is preliminary data.</text>
</comment>
<gene>
    <name evidence="2" type="ORF">BKH33_00975</name>
</gene>
<dbReference type="EMBL" id="MSRR01000002">
    <property type="protein sequence ID" value="OMG38765.1"/>
    <property type="molecule type" value="Genomic_DNA"/>
</dbReference>
<name>A0A854DDP2_ACTNA</name>
<dbReference type="GeneID" id="64255066"/>
<dbReference type="AlphaFoldDB" id="A0A854DDP2"/>
<evidence type="ECO:0000313" key="3">
    <source>
        <dbReference type="Proteomes" id="UP000187035"/>
    </source>
</evidence>
<organism evidence="2 3">
    <name type="scientific">Actinomyces naeslundii</name>
    <dbReference type="NCBI Taxonomy" id="1655"/>
    <lineage>
        <taxon>Bacteria</taxon>
        <taxon>Bacillati</taxon>
        <taxon>Actinomycetota</taxon>
        <taxon>Actinomycetes</taxon>
        <taxon>Actinomycetales</taxon>
        <taxon>Actinomycetaceae</taxon>
        <taxon>Actinomyces</taxon>
    </lineage>
</organism>
<dbReference type="Gene3D" id="3.30.530.20">
    <property type="match status" value="1"/>
</dbReference>
<proteinExistence type="predicted"/>
<evidence type="ECO:0000256" key="1">
    <source>
        <dbReference type="SAM" id="MobiDB-lite"/>
    </source>
</evidence>
<accession>A0A854DDP2</accession>
<protein>
    <recommendedName>
        <fullName evidence="4">Polyketide cyclase</fullName>
    </recommendedName>
</protein>
<reference evidence="2 3" key="1">
    <citation type="submission" date="2016-12" db="EMBL/GenBank/DDBJ databases">
        <title>Genomic comparison of strains in the 'Actinomyces naeslundii' group.</title>
        <authorList>
            <person name="Mughal S.R."/>
            <person name="Do T."/>
            <person name="Gilbert S.C."/>
            <person name="Witherden E.A."/>
            <person name="Didelot X."/>
            <person name="Beighton D."/>
        </authorList>
    </citation>
    <scope>NUCLEOTIDE SEQUENCE [LARGE SCALE GENOMIC DNA]</scope>
    <source>
        <strain evidence="2 3">NCTC 10301</strain>
    </source>
</reference>
<evidence type="ECO:0008006" key="4">
    <source>
        <dbReference type="Google" id="ProtNLM"/>
    </source>
</evidence>